<dbReference type="RefSeq" id="WP_191184401.1">
    <property type="nucleotide sequence ID" value="NZ_JACXAJ010000007.1"/>
</dbReference>
<protein>
    <submittedName>
        <fullName evidence="3">Sulfatase-like hydrolase/transferase</fullName>
    </submittedName>
</protein>
<proteinExistence type="predicted"/>
<gene>
    <name evidence="3" type="ORF">H9Q13_13900</name>
</gene>
<dbReference type="Gene3D" id="3.40.720.10">
    <property type="entry name" value="Alkaline Phosphatase, subunit A"/>
    <property type="match status" value="1"/>
</dbReference>
<comment type="caution">
    <text evidence="3">The sequence shown here is derived from an EMBL/GenBank/DDBJ whole genome shotgun (WGS) entry which is preliminary data.</text>
</comment>
<name>A0ABR7XJ09_9BACT</name>
<evidence type="ECO:0000313" key="4">
    <source>
        <dbReference type="Proteomes" id="UP000625551"/>
    </source>
</evidence>
<feature type="transmembrane region" description="Helical" evidence="1">
    <location>
        <begin position="6"/>
        <end position="23"/>
    </location>
</feature>
<accession>A0ABR7XJ09</accession>
<evidence type="ECO:0000259" key="2">
    <source>
        <dbReference type="Pfam" id="PF00884"/>
    </source>
</evidence>
<dbReference type="InterPro" id="IPR040423">
    <property type="entry name" value="PEA_transferase"/>
</dbReference>
<evidence type="ECO:0000256" key="1">
    <source>
        <dbReference type="SAM" id="Phobius"/>
    </source>
</evidence>
<dbReference type="PANTHER" id="PTHR30443:SF2">
    <property type="entry name" value="PHOSPHOETHANOLAMINE TRANSFERASE EPTC"/>
    <property type="match status" value="1"/>
</dbReference>
<feature type="transmembrane region" description="Helical" evidence="1">
    <location>
        <begin position="30"/>
        <end position="49"/>
    </location>
</feature>
<feature type="transmembrane region" description="Helical" evidence="1">
    <location>
        <begin position="76"/>
        <end position="97"/>
    </location>
</feature>
<dbReference type="InterPro" id="IPR017850">
    <property type="entry name" value="Alkaline_phosphatase_core_sf"/>
</dbReference>
<reference evidence="3 4" key="1">
    <citation type="submission" date="2020-09" db="EMBL/GenBank/DDBJ databases">
        <title>Genome sequencing and assembly of Pontibacter sp.</title>
        <authorList>
            <person name="Chhetri G."/>
        </authorList>
    </citation>
    <scope>NUCLEOTIDE SEQUENCE [LARGE SCALE GENOMIC DNA]</scope>
    <source>
        <strain evidence="3 4">JH31</strain>
    </source>
</reference>
<feature type="transmembrane region" description="Helical" evidence="1">
    <location>
        <begin position="104"/>
        <end position="124"/>
    </location>
</feature>
<keyword evidence="1" id="KW-0812">Transmembrane</keyword>
<keyword evidence="4" id="KW-1185">Reference proteome</keyword>
<keyword evidence="1" id="KW-0472">Membrane</keyword>
<sequence length="499" mass="56077">MSLTLYLLVFCFTAWAMQVALFNSYRTARLITAGLWLPFLFISLVYRFISGYNYNYADAHTALSNTSLLSSAIQNYALPVLGALATTMGVAAVLRLVTKRFRYTYQASYALALLPAVLLGYWYINRTLGVIDDLPALYRVPLSTLTAYNHALPQTQREPVKVVPKHPGAKHLFLIVDESITGSALSLNGQEANTTPFLKSVAPELQNFGIASACTNYSAGSNIALMSGLQSHELPDKDRKALQQPSIFQYAKKAGYTTYFVDMQMGRGILQNFMTLHDLESVDHYLYVTEEQLEQPYYERDFFIADLLLKLSKSDEKVFVYANKVGAHWPYARTYPPDSTFYRPVLSERSILKSRKKSTNTYFNSLRWSVDRFWEKLMGGITPQDSTFIIYTSDHGQDLSGDGISITHASVSNVSPVEANVPLWCLDKSGYTAMLTKPKPNQQTHAQIFPTLLMLQGYAPSHIRSRYGPTLYESPPANRVFLSGDIFGRGANSIIPFRY</sequence>
<dbReference type="InterPro" id="IPR000917">
    <property type="entry name" value="Sulfatase_N"/>
</dbReference>
<dbReference type="PANTHER" id="PTHR30443">
    <property type="entry name" value="INNER MEMBRANE PROTEIN"/>
    <property type="match status" value="1"/>
</dbReference>
<keyword evidence="1" id="KW-1133">Transmembrane helix</keyword>
<organism evidence="3 4">
    <name type="scientific">Pontibacter aquaedesilientis</name>
    <dbReference type="NCBI Taxonomy" id="2766980"/>
    <lineage>
        <taxon>Bacteria</taxon>
        <taxon>Pseudomonadati</taxon>
        <taxon>Bacteroidota</taxon>
        <taxon>Cytophagia</taxon>
        <taxon>Cytophagales</taxon>
        <taxon>Hymenobacteraceae</taxon>
        <taxon>Pontibacter</taxon>
    </lineage>
</organism>
<evidence type="ECO:0000313" key="3">
    <source>
        <dbReference type="EMBL" id="MBD1398259.1"/>
    </source>
</evidence>
<dbReference type="EMBL" id="JACXAJ010000007">
    <property type="protein sequence ID" value="MBD1398259.1"/>
    <property type="molecule type" value="Genomic_DNA"/>
</dbReference>
<dbReference type="Proteomes" id="UP000625551">
    <property type="component" value="Unassembled WGS sequence"/>
</dbReference>
<dbReference type="Pfam" id="PF00884">
    <property type="entry name" value="Sulfatase"/>
    <property type="match status" value="1"/>
</dbReference>
<dbReference type="SUPFAM" id="SSF53649">
    <property type="entry name" value="Alkaline phosphatase-like"/>
    <property type="match status" value="1"/>
</dbReference>
<feature type="domain" description="Sulfatase N-terminal" evidence="2">
    <location>
        <begin position="171"/>
        <end position="457"/>
    </location>
</feature>